<comment type="function">
    <text evidence="2">Required for dimerization of active 70S ribosomes into 100S ribosomes in stationary phase; 100S ribosomes are translationally inactive and sometimes present during exponential growth.</text>
</comment>
<comment type="similarity">
    <text evidence="2">Belongs to the HPF/YfiA ribosome-associated protein family. Long HPF subfamily.</text>
</comment>
<organism evidence="4 5">
    <name type="scientific">Fusibacter tunisiensis</name>
    <dbReference type="NCBI Taxonomy" id="1008308"/>
    <lineage>
        <taxon>Bacteria</taxon>
        <taxon>Bacillati</taxon>
        <taxon>Bacillota</taxon>
        <taxon>Clostridia</taxon>
        <taxon>Eubacteriales</taxon>
        <taxon>Eubacteriales Family XII. Incertae Sedis</taxon>
        <taxon>Fusibacter</taxon>
    </lineage>
</organism>
<accession>A0ABS2MPJ9</accession>
<sequence>MKVIVTGRNLVITDAIREQVEKKLSKFDKFFNSDVEAHATFSTQKNKHIVEVTIPLKNGAFFRAESRTEDMYGSIDEAIDKISRQMKKHKTKIEKRFHDSDSIRFEAIPESTETTPDSSIVKTKRFGIKPMMPEEAVLQMDLLGHDFFVFLNGETDDVNVVYRRKDGDFGLIEPYL</sequence>
<dbReference type="CDD" id="cd00552">
    <property type="entry name" value="RaiA"/>
    <property type="match status" value="1"/>
</dbReference>
<protein>
    <recommendedName>
        <fullName evidence="2">Ribosome hibernation promoting factor</fullName>
        <shortName evidence="2">HPF</shortName>
    </recommendedName>
</protein>
<evidence type="ECO:0000313" key="4">
    <source>
        <dbReference type="EMBL" id="MBM7561337.1"/>
    </source>
</evidence>
<dbReference type="Pfam" id="PF02482">
    <property type="entry name" value="Ribosomal_S30AE"/>
    <property type="match status" value="1"/>
</dbReference>
<dbReference type="NCBIfam" id="TIGR00741">
    <property type="entry name" value="yfiA"/>
    <property type="match status" value="1"/>
</dbReference>
<comment type="caution">
    <text evidence="4">The sequence shown here is derived from an EMBL/GenBank/DDBJ whole genome shotgun (WGS) entry which is preliminary data.</text>
</comment>
<evidence type="ECO:0000256" key="2">
    <source>
        <dbReference type="HAMAP-Rule" id="MF_00839"/>
    </source>
</evidence>
<gene>
    <name evidence="2" type="primary">hpf</name>
    <name evidence="4" type="ORF">JOC49_000857</name>
</gene>
<dbReference type="InterPro" id="IPR032528">
    <property type="entry name" value="Ribosom_S30AE_C"/>
</dbReference>
<dbReference type="Gene3D" id="3.30.505.50">
    <property type="entry name" value="Sigma 54 modulation/S30EA ribosomal protein, C-terminal domain"/>
    <property type="match status" value="1"/>
</dbReference>
<keyword evidence="2" id="KW-0963">Cytoplasm</keyword>
<dbReference type="InterPro" id="IPR038416">
    <property type="entry name" value="Ribosom_S30AE_C_sf"/>
</dbReference>
<comment type="subunit">
    <text evidence="2">Interacts with 100S ribosomes.</text>
</comment>
<dbReference type="HAMAP" id="MF_00839">
    <property type="entry name" value="HPF"/>
    <property type="match status" value="1"/>
</dbReference>
<dbReference type="Pfam" id="PF16321">
    <property type="entry name" value="Ribosom_S30AE_C"/>
    <property type="match status" value="1"/>
</dbReference>
<comment type="subcellular location">
    <subcellularLocation>
        <location evidence="2">Cytoplasm</location>
    </subcellularLocation>
</comment>
<evidence type="ECO:0000256" key="1">
    <source>
        <dbReference type="ARBA" id="ARBA00022845"/>
    </source>
</evidence>
<dbReference type="InterPro" id="IPR036567">
    <property type="entry name" value="RHF-like"/>
</dbReference>
<dbReference type="PANTHER" id="PTHR33231:SF1">
    <property type="entry name" value="30S RIBOSOMAL PROTEIN"/>
    <property type="match status" value="1"/>
</dbReference>
<keyword evidence="1 2" id="KW-0810">Translation regulation</keyword>
<evidence type="ECO:0000259" key="3">
    <source>
        <dbReference type="Pfam" id="PF16321"/>
    </source>
</evidence>
<dbReference type="RefSeq" id="WP_204662740.1">
    <property type="nucleotide sequence ID" value="NZ_JAFBDT010000004.1"/>
</dbReference>
<dbReference type="EMBL" id="JAFBDT010000004">
    <property type="protein sequence ID" value="MBM7561337.1"/>
    <property type="molecule type" value="Genomic_DNA"/>
</dbReference>
<proteinExistence type="inferred from homology"/>
<dbReference type="PANTHER" id="PTHR33231">
    <property type="entry name" value="30S RIBOSOMAL PROTEIN"/>
    <property type="match status" value="1"/>
</dbReference>
<reference evidence="4 5" key="1">
    <citation type="submission" date="2021-01" db="EMBL/GenBank/DDBJ databases">
        <title>Genomic Encyclopedia of Type Strains, Phase IV (KMG-IV): sequencing the most valuable type-strain genomes for metagenomic binning, comparative biology and taxonomic classification.</title>
        <authorList>
            <person name="Goeker M."/>
        </authorList>
    </citation>
    <scope>NUCLEOTIDE SEQUENCE [LARGE SCALE GENOMIC DNA]</scope>
    <source>
        <strain evidence="4 5">DSM 24436</strain>
    </source>
</reference>
<dbReference type="InterPro" id="IPR050574">
    <property type="entry name" value="HPF/YfiA_ribosome-assoc"/>
</dbReference>
<keyword evidence="5" id="KW-1185">Reference proteome</keyword>
<feature type="domain" description="Sigma 54 modulation/S30EA ribosomal protein C-terminal" evidence="3">
    <location>
        <begin position="118"/>
        <end position="171"/>
    </location>
</feature>
<dbReference type="Proteomes" id="UP000767854">
    <property type="component" value="Unassembled WGS sequence"/>
</dbReference>
<dbReference type="InterPro" id="IPR034694">
    <property type="entry name" value="HPF_long/plastid"/>
</dbReference>
<dbReference type="Gene3D" id="3.30.160.100">
    <property type="entry name" value="Ribosome hibernation promotion factor-like"/>
    <property type="match status" value="1"/>
</dbReference>
<evidence type="ECO:0000313" key="5">
    <source>
        <dbReference type="Proteomes" id="UP000767854"/>
    </source>
</evidence>
<name>A0ABS2MPJ9_9FIRM</name>
<dbReference type="InterPro" id="IPR003489">
    <property type="entry name" value="RHF/RaiA"/>
</dbReference>
<dbReference type="SUPFAM" id="SSF69754">
    <property type="entry name" value="Ribosome binding protein Y (YfiA homologue)"/>
    <property type="match status" value="1"/>
</dbReference>